<organism evidence="4 5">
    <name type="scientific">Schizopora paradoxa</name>
    <dbReference type="NCBI Taxonomy" id="27342"/>
    <lineage>
        <taxon>Eukaryota</taxon>
        <taxon>Fungi</taxon>
        <taxon>Dikarya</taxon>
        <taxon>Basidiomycota</taxon>
        <taxon>Agaricomycotina</taxon>
        <taxon>Agaricomycetes</taxon>
        <taxon>Hymenochaetales</taxon>
        <taxon>Schizoporaceae</taxon>
        <taxon>Schizopora</taxon>
    </lineage>
</organism>
<protein>
    <submittedName>
        <fullName evidence="4">DUF974-domain-containing protein</fullName>
    </submittedName>
</protein>
<dbReference type="GO" id="GO:1990072">
    <property type="term" value="C:TRAPPIII protein complex"/>
    <property type="evidence" value="ECO:0007669"/>
    <property type="project" value="TreeGrafter"/>
</dbReference>
<evidence type="ECO:0000259" key="2">
    <source>
        <dbReference type="Pfam" id="PF06159"/>
    </source>
</evidence>
<dbReference type="Pfam" id="PF23647">
    <property type="entry name" value="TRAPPC13_M"/>
    <property type="match status" value="1"/>
</dbReference>
<evidence type="ECO:0000313" key="5">
    <source>
        <dbReference type="Proteomes" id="UP000053477"/>
    </source>
</evidence>
<dbReference type="EMBL" id="KQ085987">
    <property type="protein sequence ID" value="KLO12001.1"/>
    <property type="molecule type" value="Genomic_DNA"/>
</dbReference>
<evidence type="ECO:0000313" key="4">
    <source>
        <dbReference type="EMBL" id="KLO12001.1"/>
    </source>
</evidence>
<feature type="region of interest" description="Disordered" evidence="1">
    <location>
        <begin position="515"/>
        <end position="569"/>
    </location>
</feature>
<feature type="compositionally biased region" description="Pro residues" evidence="1">
    <location>
        <begin position="387"/>
        <end position="396"/>
    </location>
</feature>
<dbReference type="Proteomes" id="UP000053477">
    <property type="component" value="Unassembled WGS sequence"/>
</dbReference>
<dbReference type="InterPro" id="IPR055429">
    <property type="entry name" value="TRAPPC13_M"/>
</dbReference>
<evidence type="ECO:0000259" key="3">
    <source>
        <dbReference type="Pfam" id="PF23647"/>
    </source>
</evidence>
<dbReference type="PANTHER" id="PTHR13134:SF3">
    <property type="entry name" value="TRAFFICKING PROTEIN PARTICLE COMPLEX SUBUNIT 13"/>
    <property type="match status" value="1"/>
</dbReference>
<dbReference type="OrthoDB" id="5418055at2759"/>
<accession>A0A0H2S529</accession>
<dbReference type="InParanoid" id="A0A0H2S529"/>
<dbReference type="STRING" id="27342.A0A0H2S529"/>
<proteinExistence type="predicted"/>
<feature type="domain" description="Trafficking protein particle complex subunit 13 middle" evidence="3">
    <location>
        <begin position="192"/>
        <end position="338"/>
    </location>
</feature>
<gene>
    <name evidence="4" type="ORF">SCHPADRAFT_854484</name>
</gene>
<evidence type="ECO:0000256" key="1">
    <source>
        <dbReference type="SAM" id="MobiDB-lite"/>
    </source>
</evidence>
<keyword evidence="5" id="KW-1185">Reference proteome</keyword>
<sequence length="737" mass="79683">MATNSNADGVQHPLSLKVMRVSRPSLAAHWEPFFSSSPSYSAHSTAHALSLQGATPLNGHPKTLRDLSNAGEMFTLPTAFGAIQLGETFSCCLAVNNETAMDVEAVSMKVEMQTATNKIILAEVGGGEHKLSARDTIETVVRHEIRELGQHVLACTVIYGDANMRQRNAELGTEPNFLSFRKFYKFTVTNPLSVKTKVNVPRSPTASMSSSERDKLFLEVHIQNLTQSPLWFEKIQLEPVEGWNVEDGNLLPSATTEAPQGSPSLSSIFTGSTSVMQPQDIRQYIYIMTPKTSSSSSRIQFVPAPGTIVPLGRLDISWRSSMGEPGRLLTSVLSRRIPLPSASPLPSNVPAPSALPPHLQKSTLPPSRSRSPSVASQQQFPHRVSTPPLPPIPQRPASPFKRATVPSPLPSRPLSPGHGPEHALVSGAHRFGVSPSPGVSAEPAHADIEVDILVTDRPADSTAHAEEQFSLRLSLAVSATLEAESESQPRRNRILKLALQHTVPVDSEKMKLLVDSRPTDHPAPGSLSSHLASALSSPRSASIDAITPRQILSPGPGTPGGRASRGLSSPELIASPTTYQTANFAVEPLADRLRTMTVQETRHETRHNMDGPPAINIPPPYTLSSPEDQKAKASHSGEIRFVGPSLILLPPMTFKRASNSNTQERAEEVVDLTVSYVPLSKGFARIGGLRIWLLDDTLSDDSDAIDDNATLYPNFDAPNVDSRLLKEWSSVGELWIV</sequence>
<feature type="compositionally biased region" description="Low complexity" evidence="1">
    <location>
        <begin position="522"/>
        <end position="542"/>
    </location>
</feature>
<feature type="region of interest" description="Disordered" evidence="1">
    <location>
        <begin position="343"/>
        <end position="423"/>
    </location>
</feature>
<feature type="compositionally biased region" description="Pro residues" evidence="1">
    <location>
        <begin position="343"/>
        <end position="355"/>
    </location>
</feature>
<reference evidence="4 5" key="1">
    <citation type="submission" date="2015-04" db="EMBL/GenBank/DDBJ databases">
        <title>Complete genome sequence of Schizopora paradoxa KUC8140, a cosmopolitan wood degrader in East Asia.</title>
        <authorList>
            <consortium name="DOE Joint Genome Institute"/>
            <person name="Min B."/>
            <person name="Park H."/>
            <person name="Jang Y."/>
            <person name="Kim J.-J."/>
            <person name="Kim K.H."/>
            <person name="Pangilinan J."/>
            <person name="Lipzen A."/>
            <person name="Riley R."/>
            <person name="Grigoriev I.V."/>
            <person name="Spatafora J.W."/>
            <person name="Choi I.-G."/>
        </authorList>
    </citation>
    <scope>NUCLEOTIDE SEQUENCE [LARGE SCALE GENOMIC DNA]</scope>
    <source>
        <strain evidence="4 5">KUC8140</strain>
    </source>
</reference>
<name>A0A0H2S529_9AGAM</name>
<dbReference type="Pfam" id="PF06159">
    <property type="entry name" value="TRAPPC13_N"/>
    <property type="match status" value="1"/>
</dbReference>
<dbReference type="PANTHER" id="PTHR13134">
    <property type="entry name" value="TRAFFICKING PROTEIN PARTICLE COMPLEX SUBUNIT 13"/>
    <property type="match status" value="1"/>
</dbReference>
<dbReference type="InterPro" id="IPR010378">
    <property type="entry name" value="TRAPPC13"/>
</dbReference>
<feature type="domain" description="Trafficking protein particle complex subunit 13 N-terminal" evidence="2">
    <location>
        <begin position="12"/>
        <end position="188"/>
    </location>
</feature>
<dbReference type="InterPro" id="IPR055427">
    <property type="entry name" value="TRAPPC13_N"/>
</dbReference>
<dbReference type="AlphaFoldDB" id="A0A0H2S529"/>